<dbReference type="InterPro" id="IPR008920">
    <property type="entry name" value="TF_FadR/GntR_C"/>
</dbReference>
<keyword evidence="2" id="KW-0238">DNA-binding</keyword>
<keyword evidence="3" id="KW-0804">Transcription</keyword>
<dbReference type="PANTHER" id="PTHR43537">
    <property type="entry name" value="TRANSCRIPTIONAL REGULATOR, GNTR FAMILY"/>
    <property type="match status" value="1"/>
</dbReference>
<dbReference type="EMBL" id="DVGA01000036">
    <property type="protein sequence ID" value="HIQ78300.1"/>
    <property type="molecule type" value="Genomic_DNA"/>
</dbReference>
<dbReference type="SUPFAM" id="SSF46785">
    <property type="entry name" value="Winged helix' DNA-binding domain"/>
    <property type="match status" value="1"/>
</dbReference>
<dbReference type="InterPro" id="IPR000524">
    <property type="entry name" value="Tscrpt_reg_HTH_GntR"/>
</dbReference>
<evidence type="ECO:0000259" key="4">
    <source>
        <dbReference type="PROSITE" id="PS50949"/>
    </source>
</evidence>
<reference evidence="5" key="1">
    <citation type="submission" date="2020-10" db="EMBL/GenBank/DDBJ databases">
        <authorList>
            <person name="Gilroy R."/>
        </authorList>
    </citation>
    <scope>NUCLEOTIDE SEQUENCE</scope>
    <source>
        <strain evidence="5">ChiBcolR7-354</strain>
    </source>
</reference>
<dbReference type="Pfam" id="PF07729">
    <property type="entry name" value="FCD"/>
    <property type="match status" value="1"/>
</dbReference>
<reference evidence="5" key="2">
    <citation type="journal article" date="2021" name="PeerJ">
        <title>Extensive microbial diversity within the chicken gut microbiome revealed by metagenomics and culture.</title>
        <authorList>
            <person name="Gilroy R."/>
            <person name="Ravi A."/>
            <person name="Getino M."/>
            <person name="Pursley I."/>
            <person name="Horton D.L."/>
            <person name="Alikhan N.F."/>
            <person name="Baker D."/>
            <person name="Gharbi K."/>
            <person name="Hall N."/>
            <person name="Watson M."/>
            <person name="Adriaenssens E.M."/>
            <person name="Foster-Nyarko E."/>
            <person name="Jarju S."/>
            <person name="Secka A."/>
            <person name="Antonio M."/>
            <person name="Oren A."/>
            <person name="Chaudhuri R.R."/>
            <person name="La Ragione R."/>
            <person name="Hildebrand F."/>
            <person name="Pallen M.J."/>
        </authorList>
    </citation>
    <scope>NUCLEOTIDE SEQUENCE</scope>
    <source>
        <strain evidence="5">ChiBcolR7-354</strain>
    </source>
</reference>
<dbReference type="SMART" id="SM00895">
    <property type="entry name" value="FCD"/>
    <property type="match status" value="1"/>
</dbReference>
<dbReference type="Pfam" id="PF00392">
    <property type="entry name" value="GntR"/>
    <property type="match status" value="1"/>
</dbReference>
<name>A0A9D0ZD00_9FIRM</name>
<dbReference type="Gene3D" id="1.10.10.10">
    <property type="entry name" value="Winged helix-like DNA-binding domain superfamily/Winged helix DNA-binding domain"/>
    <property type="match status" value="1"/>
</dbReference>
<proteinExistence type="predicted"/>
<evidence type="ECO:0000256" key="3">
    <source>
        <dbReference type="ARBA" id="ARBA00023163"/>
    </source>
</evidence>
<feature type="domain" description="HTH gntR-type" evidence="4">
    <location>
        <begin position="3"/>
        <end position="70"/>
    </location>
</feature>
<accession>A0A9D0ZD00</accession>
<organism evidence="5 6">
    <name type="scientific">Candidatus Scatomorpha intestinavium</name>
    <dbReference type="NCBI Taxonomy" id="2840922"/>
    <lineage>
        <taxon>Bacteria</taxon>
        <taxon>Bacillati</taxon>
        <taxon>Bacillota</taxon>
        <taxon>Clostridia</taxon>
        <taxon>Eubacteriales</taxon>
        <taxon>Candidatus Scatomorpha</taxon>
    </lineage>
</organism>
<dbReference type="PANTHER" id="PTHR43537:SF45">
    <property type="entry name" value="GNTR FAMILY REGULATORY PROTEIN"/>
    <property type="match status" value="1"/>
</dbReference>
<comment type="caution">
    <text evidence="5">The sequence shown here is derived from an EMBL/GenBank/DDBJ whole genome shotgun (WGS) entry which is preliminary data.</text>
</comment>
<gene>
    <name evidence="5" type="ORF">IAB77_03465</name>
</gene>
<dbReference type="SUPFAM" id="SSF48008">
    <property type="entry name" value="GntR ligand-binding domain-like"/>
    <property type="match status" value="1"/>
</dbReference>
<dbReference type="AlphaFoldDB" id="A0A9D0ZD00"/>
<evidence type="ECO:0000256" key="1">
    <source>
        <dbReference type="ARBA" id="ARBA00023015"/>
    </source>
</evidence>
<keyword evidence="1" id="KW-0805">Transcription regulation</keyword>
<evidence type="ECO:0000313" key="6">
    <source>
        <dbReference type="Proteomes" id="UP000824262"/>
    </source>
</evidence>
<protein>
    <submittedName>
        <fullName evidence="5">GntR family transcriptional regulator</fullName>
    </submittedName>
</protein>
<dbReference type="SMART" id="SM00345">
    <property type="entry name" value="HTH_GNTR"/>
    <property type="match status" value="1"/>
</dbReference>
<dbReference type="InterPro" id="IPR036388">
    <property type="entry name" value="WH-like_DNA-bd_sf"/>
</dbReference>
<evidence type="ECO:0000313" key="5">
    <source>
        <dbReference type="EMBL" id="HIQ78300.1"/>
    </source>
</evidence>
<dbReference type="PROSITE" id="PS50949">
    <property type="entry name" value="HTH_GNTR"/>
    <property type="match status" value="1"/>
</dbReference>
<dbReference type="InterPro" id="IPR036390">
    <property type="entry name" value="WH_DNA-bd_sf"/>
</dbReference>
<dbReference type="GO" id="GO:0003677">
    <property type="term" value="F:DNA binding"/>
    <property type="evidence" value="ECO:0007669"/>
    <property type="project" value="UniProtKB-KW"/>
</dbReference>
<dbReference type="InterPro" id="IPR011711">
    <property type="entry name" value="GntR_C"/>
</dbReference>
<dbReference type="Gene3D" id="1.20.120.530">
    <property type="entry name" value="GntR ligand-binding domain-like"/>
    <property type="match status" value="1"/>
</dbReference>
<sequence>MGISLTEKVYTDLRRRIIEGEIAPREFITESRVAEEYSVSKAPAKQALHILADQGYLISYPRRGYMVCTYSIEEVNQIQEIRRCLEALCVRLAIERATDDEIRSLRIYEGLEEYELDPRAAINTRFHMRLAELSGNPFLPETLRPLVLKATMSYIKGPPDTEHFEKIVRAMLARDAELAVSLLAEDVRDI</sequence>
<dbReference type="GO" id="GO:0003700">
    <property type="term" value="F:DNA-binding transcription factor activity"/>
    <property type="evidence" value="ECO:0007669"/>
    <property type="project" value="InterPro"/>
</dbReference>
<evidence type="ECO:0000256" key="2">
    <source>
        <dbReference type="ARBA" id="ARBA00023125"/>
    </source>
</evidence>
<dbReference type="Proteomes" id="UP000824262">
    <property type="component" value="Unassembled WGS sequence"/>
</dbReference>